<keyword evidence="2" id="KW-1185">Reference proteome</keyword>
<proteinExistence type="predicted"/>
<dbReference type="EMBL" id="JAUFQS010000008">
    <property type="protein sequence ID" value="MDN3688167.1"/>
    <property type="molecule type" value="Genomic_DNA"/>
</dbReference>
<gene>
    <name evidence="1" type="ORF">QWZ15_10025</name>
</gene>
<evidence type="ECO:0008006" key="3">
    <source>
        <dbReference type="Google" id="ProtNLM"/>
    </source>
</evidence>
<organism evidence="1 2">
    <name type="scientific">Cyclobacterium jeungdonense</name>
    <dbReference type="NCBI Taxonomy" id="708087"/>
    <lineage>
        <taxon>Bacteria</taxon>
        <taxon>Pseudomonadati</taxon>
        <taxon>Bacteroidota</taxon>
        <taxon>Cytophagia</taxon>
        <taxon>Cytophagales</taxon>
        <taxon>Cyclobacteriaceae</taxon>
        <taxon>Cyclobacterium</taxon>
    </lineage>
</organism>
<evidence type="ECO:0000313" key="2">
    <source>
        <dbReference type="Proteomes" id="UP001236663"/>
    </source>
</evidence>
<accession>A0ABT8C7X4</accession>
<sequence length="88" mass="9858">MKAMESSQNFPMIGKVEVDESYVCVQDDKALGRNEAKNKIMVVGCCIERDLGGVSRWYGRAIETGSKVNLGGFMKYHQDKDAEVKTYC</sequence>
<evidence type="ECO:0000313" key="1">
    <source>
        <dbReference type="EMBL" id="MDN3688167.1"/>
    </source>
</evidence>
<reference evidence="2" key="1">
    <citation type="journal article" date="2019" name="Int. J. Syst. Evol. Microbiol.">
        <title>The Global Catalogue of Microorganisms (GCM) 10K type strain sequencing project: providing services to taxonomists for standard genome sequencing and annotation.</title>
        <authorList>
            <consortium name="The Broad Institute Genomics Platform"/>
            <consortium name="The Broad Institute Genome Sequencing Center for Infectious Disease"/>
            <person name="Wu L."/>
            <person name="Ma J."/>
        </authorList>
    </citation>
    <scope>NUCLEOTIDE SEQUENCE [LARGE SCALE GENOMIC DNA]</scope>
    <source>
        <strain evidence="2">CECT 7706</strain>
    </source>
</reference>
<protein>
    <recommendedName>
        <fullName evidence="3">Transposase</fullName>
    </recommendedName>
</protein>
<comment type="caution">
    <text evidence="1">The sequence shown here is derived from an EMBL/GenBank/DDBJ whole genome shotgun (WGS) entry which is preliminary data.</text>
</comment>
<dbReference type="Proteomes" id="UP001236663">
    <property type="component" value="Unassembled WGS sequence"/>
</dbReference>
<name>A0ABT8C7X4_9BACT</name>
<dbReference type="RefSeq" id="WP_163387069.1">
    <property type="nucleotide sequence ID" value="NZ_JAUFQS010000008.1"/>
</dbReference>